<dbReference type="InterPro" id="IPR033116">
    <property type="entry name" value="TRYPSIN_SER"/>
</dbReference>
<dbReference type="GO" id="GO:0004252">
    <property type="term" value="F:serine-type endopeptidase activity"/>
    <property type="evidence" value="ECO:0007669"/>
    <property type="project" value="InterPro"/>
</dbReference>
<organism evidence="8 9">
    <name type="scientific">Junco hyemalis</name>
    <name type="common">Dark-eyed junco</name>
    <dbReference type="NCBI Taxonomy" id="40217"/>
    <lineage>
        <taxon>Eukaryota</taxon>
        <taxon>Metazoa</taxon>
        <taxon>Chordata</taxon>
        <taxon>Craniata</taxon>
        <taxon>Vertebrata</taxon>
        <taxon>Euteleostomi</taxon>
        <taxon>Archelosauria</taxon>
        <taxon>Archosauria</taxon>
        <taxon>Dinosauria</taxon>
        <taxon>Saurischia</taxon>
        <taxon>Theropoda</taxon>
        <taxon>Coelurosauria</taxon>
        <taxon>Aves</taxon>
        <taxon>Neognathae</taxon>
        <taxon>Neoaves</taxon>
        <taxon>Telluraves</taxon>
        <taxon>Australaves</taxon>
        <taxon>Passeriformes</taxon>
        <taxon>Passerellidae</taxon>
        <taxon>Junco</taxon>
    </lineage>
</organism>
<dbReference type="PROSITE" id="PS00135">
    <property type="entry name" value="TRYPSIN_SER"/>
    <property type="match status" value="1"/>
</dbReference>
<dbReference type="PRINTS" id="PR00722">
    <property type="entry name" value="CHYMOTRYPSIN"/>
</dbReference>
<dbReference type="OMA" id="WGSLYEA"/>
<reference evidence="8" key="1">
    <citation type="submission" date="2025-08" db="UniProtKB">
        <authorList>
            <consortium name="Ensembl"/>
        </authorList>
    </citation>
    <scope>IDENTIFICATION</scope>
</reference>
<dbReference type="InterPro" id="IPR001314">
    <property type="entry name" value="Peptidase_S1A"/>
</dbReference>
<dbReference type="FunFam" id="2.40.10.10:FF:000003">
    <property type="entry name" value="Transmembrane serine protease 3"/>
    <property type="match status" value="1"/>
</dbReference>
<name>A0A8C5NPV5_JUNHY</name>
<dbReference type="Proteomes" id="UP000694408">
    <property type="component" value="Unplaced"/>
</dbReference>
<dbReference type="PANTHER" id="PTHR24252">
    <property type="entry name" value="ACROSIN-RELATED"/>
    <property type="match status" value="1"/>
</dbReference>
<keyword evidence="3 5" id="KW-0720">Serine protease</keyword>
<dbReference type="SMART" id="SM00020">
    <property type="entry name" value="Tryp_SPc"/>
    <property type="match status" value="1"/>
</dbReference>
<dbReference type="InterPro" id="IPR018114">
    <property type="entry name" value="TRYPSIN_HIS"/>
</dbReference>
<feature type="compositionally biased region" description="Polar residues" evidence="6">
    <location>
        <begin position="31"/>
        <end position="40"/>
    </location>
</feature>
<dbReference type="PANTHER" id="PTHR24252:SF10">
    <property type="entry name" value="SERINE PROTEASE 56"/>
    <property type="match status" value="1"/>
</dbReference>
<evidence type="ECO:0000256" key="4">
    <source>
        <dbReference type="ARBA" id="ARBA00023157"/>
    </source>
</evidence>
<dbReference type="PROSITE" id="PS50240">
    <property type="entry name" value="TRYPSIN_DOM"/>
    <property type="match status" value="1"/>
</dbReference>
<dbReference type="PROSITE" id="PS00134">
    <property type="entry name" value="TRYPSIN_HIS"/>
    <property type="match status" value="1"/>
</dbReference>
<sequence>PTPSPGPPRPQPPVRSHPPGARSREGGAQPASRTLPSSQLCPPGTCGRRGVPQANGTAPRGRIMGGSVAPRGAWPWLVSVRLHGELMCGGVLVGRSWVLTAAHCFGGYGAGTAVGTTPTSLCMPQGPTPTSPRRHRHISFQFNPKTFHGDLALLELAVPLAPSPTVSPVCLPSGSEEPSPGTPCYIAGWGSLYEEGPAADVVMEAQVPLLSQETCRGALGKELLTSAMFCAGYLSGGIDSCQGDSGGPLACEDPTSHHFVLYGITSWGDGCGERGKPGVYTRVTAFTDWDRCHSISCATMGWPSMVKG</sequence>
<protein>
    <recommendedName>
        <fullName evidence="7">Peptidase S1 domain-containing protein</fullName>
    </recommendedName>
</protein>
<evidence type="ECO:0000313" key="8">
    <source>
        <dbReference type="Ensembl" id="ENSJHYP00000014948.1"/>
    </source>
</evidence>
<evidence type="ECO:0000313" key="9">
    <source>
        <dbReference type="Proteomes" id="UP000694408"/>
    </source>
</evidence>
<feature type="domain" description="Peptidase S1" evidence="7">
    <location>
        <begin position="63"/>
        <end position="289"/>
    </location>
</feature>
<evidence type="ECO:0000256" key="6">
    <source>
        <dbReference type="SAM" id="MobiDB-lite"/>
    </source>
</evidence>
<accession>A0A8C5NPV5</accession>
<keyword evidence="4" id="KW-1015">Disulfide bond</keyword>
<evidence type="ECO:0000256" key="3">
    <source>
        <dbReference type="ARBA" id="ARBA00022825"/>
    </source>
</evidence>
<dbReference type="Ensembl" id="ENSJHYT00000018053.1">
    <property type="protein sequence ID" value="ENSJHYP00000014948.1"/>
    <property type="gene ID" value="ENSJHYG00000011532.1"/>
</dbReference>
<keyword evidence="1 5" id="KW-0645">Protease</keyword>
<evidence type="ECO:0000259" key="7">
    <source>
        <dbReference type="PROSITE" id="PS50240"/>
    </source>
</evidence>
<keyword evidence="2 5" id="KW-0378">Hydrolase</keyword>
<dbReference type="CDD" id="cd00190">
    <property type="entry name" value="Tryp_SPc"/>
    <property type="match status" value="1"/>
</dbReference>
<feature type="compositionally biased region" description="Pro residues" evidence="6">
    <location>
        <begin position="1"/>
        <end position="16"/>
    </location>
</feature>
<feature type="region of interest" description="Disordered" evidence="6">
    <location>
        <begin position="1"/>
        <end position="64"/>
    </location>
</feature>
<evidence type="ECO:0000256" key="2">
    <source>
        <dbReference type="ARBA" id="ARBA00022801"/>
    </source>
</evidence>
<dbReference type="GO" id="GO:0006508">
    <property type="term" value="P:proteolysis"/>
    <property type="evidence" value="ECO:0007669"/>
    <property type="project" value="UniProtKB-KW"/>
</dbReference>
<reference evidence="8" key="2">
    <citation type="submission" date="2025-09" db="UniProtKB">
        <authorList>
            <consortium name="Ensembl"/>
        </authorList>
    </citation>
    <scope>IDENTIFICATION</scope>
</reference>
<dbReference type="InterPro" id="IPR009003">
    <property type="entry name" value="Peptidase_S1_PA"/>
</dbReference>
<evidence type="ECO:0000256" key="5">
    <source>
        <dbReference type="RuleBase" id="RU363034"/>
    </source>
</evidence>
<dbReference type="InterPro" id="IPR043504">
    <property type="entry name" value="Peptidase_S1_PA_chymotrypsin"/>
</dbReference>
<dbReference type="SUPFAM" id="SSF50494">
    <property type="entry name" value="Trypsin-like serine proteases"/>
    <property type="match status" value="1"/>
</dbReference>
<dbReference type="AlphaFoldDB" id="A0A8C5NPV5"/>
<keyword evidence="9" id="KW-1185">Reference proteome</keyword>
<dbReference type="Gene3D" id="2.40.10.10">
    <property type="entry name" value="Trypsin-like serine proteases"/>
    <property type="match status" value="1"/>
</dbReference>
<dbReference type="Pfam" id="PF00089">
    <property type="entry name" value="Trypsin"/>
    <property type="match status" value="1"/>
</dbReference>
<evidence type="ECO:0000256" key="1">
    <source>
        <dbReference type="ARBA" id="ARBA00022670"/>
    </source>
</evidence>
<dbReference type="InterPro" id="IPR001254">
    <property type="entry name" value="Trypsin_dom"/>
</dbReference>
<proteinExistence type="predicted"/>